<dbReference type="Proteomes" id="UP000078200">
    <property type="component" value="Unassembled WGS sequence"/>
</dbReference>
<evidence type="ECO:0000256" key="19">
    <source>
        <dbReference type="ARBA" id="ARBA00023315"/>
    </source>
</evidence>
<dbReference type="GO" id="GO:0005737">
    <property type="term" value="C:cytoplasm"/>
    <property type="evidence" value="ECO:0007669"/>
    <property type="project" value="UniProtKB-SubCell"/>
</dbReference>
<keyword evidence="19" id="KW-0012">Acyltransferase</keyword>
<dbReference type="InterPro" id="IPR045864">
    <property type="entry name" value="aa-tRNA-synth_II/BPL/LPL"/>
</dbReference>
<proteinExistence type="inferred from homology"/>
<dbReference type="CDD" id="cd03353">
    <property type="entry name" value="LbH_GlmU_C"/>
    <property type="match status" value="1"/>
</dbReference>
<dbReference type="SUPFAM" id="SSF46589">
    <property type="entry name" value="tRNA-binding arm"/>
    <property type="match status" value="1"/>
</dbReference>
<evidence type="ECO:0000256" key="21">
    <source>
        <dbReference type="ARBA" id="ARBA00048247"/>
    </source>
</evidence>
<dbReference type="STRING" id="7395.A0A1A9VK94"/>
<dbReference type="SUPFAM" id="SSF53448">
    <property type="entry name" value="Nucleotide-diphospho-sugar transferases"/>
    <property type="match status" value="1"/>
</dbReference>
<evidence type="ECO:0000259" key="24">
    <source>
        <dbReference type="Pfam" id="PF01409"/>
    </source>
</evidence>
<keyword evidence="5" id="KW-0963">Cytoplasm</keyword>
<comment type="similarity">
    <text evidence="3">In the C-terminal section; belongs to the transferase hexapeptide repeat family.</text>
</comment>
<dbReference type="InterPro" id="IPR029044">
    <property type="entry name" value="Nucleotide-diphossugar_trans"/>
</dbReference>
<keyword evidence="20" id="KW-0961">Cell wall biogenesis/degradation</keyword>
<dbReference type="Gene3D" id="3.30.930.10">
    <property type="entry name" value="Bira Bifunctional Protein, Domain 2"/>
    <property type="match status" value="1"/>
</dbReference>
<dbReference type="Gene3D" id="3.90.550.10">
    <property type="entry name" value="Spore Coat Polysaccharide Biosynthesis Protein SpsA, Chain A"/>
    <property type="match status" value="1"/>
</dbReference>
<dbReference type="InterPro" id="IPR010978">
    <property type="entry name" value="tRNA-bd_arm"/>
</dbReference>
<evidence type="ECO:0000256" key="16">
    <source>
        <dbReference type="ARBA" id="ARBA00022984"/>
    </source>
</evidence>
<evidence type="ECO:0000256" key="3">
    <source>
        <dbReference type="ARBA" id="ARBA00007707"/>
    </source>
</evidence>
<dbReference type="SUPFAM" id="SSF55681">
    <property type="entry name" value="Class II aaRS and biotin synthetases"/>
    <property type="match status" value="1"/>
</dbReference>
<comment type="cofactor">
    <cofactor evidence="1">
        <name>Mg(2+)</name>
        <dbReference type="ChEBI" id="CHEBI:18420"/>
    </cofactor>
</comment>
<dbReference type="InterPro" id="IPR004188">
    <property type="entry name" value="Phe-tRNA_ligase_II_N"/>
</dbReference>
<keyword evidence="10" id="KW-0677">Repeat</keyword>
<dbReference type="InterPro" id="IPR050065">
    <property type="entry name" value="GlmU-like"/>
</dbReference>
<reference evidence="29" key="1">
    <citation type="submission" date="2020-05" db="UniProtKB">
        <authorList>
            <consortium name="EnsemblMetazoa"/>
        </authorList>
    </citation>
    <scope>IDENTIFICATION</scope>
    <source>
        <strain evidence="29">TTRI</strain>
    </source>
</reference>
<dbReference type="GO" id="GO:0008360">
    <property type="term" value="P:regulation of cell shape"/>
    <property type="evidence" value="ECO:0007669"/>
    <property type="project" value="UniProtKB-KW"/>
</dbReference>
<dbReference type="VEuPathDB" id="VectorBase:GAUT039690"/>
<keyword evidence="9" id="KW-0479">Metal-binding</keyword>
<dbReference type="GO" id="GO:0006432">
    <property type="term" value="P:phenylalanyl-tRNA aminoacylation"/>
    <property type="evidence" value="ECO:0007669"/>
    <property type="project" value="InterPro"/>
</dbReference>
<name>A0A1A9VK94_GLOAU</name>
<evidence type="ECO:0000259" key="26">
    <source>
        <dbReference type="Pfam" id="PF02912"/>
    </source>
</evidence>
<evidence type="ECO:0000256" key="8">
    <source>
        <dbReference type="ARBA" id="ARBA00022695"/>
    </source>
</evidence>
<dbReference type="InterPro" id="IPR025877">
    <property type="entry name" value="MobA-like_NTP_Trfase"/>
</dbReference>
<keyword evidence="16" id="KW-0573">Peptidoglycan synthesis</keyword>
<dbReference type="GO" id="GO:0000902">
    <property type="term" value="P:cell morphogenesis"/>
    <property type="evidence" value="ECO:0007669"/>
    <property type="project" value="InterPro"/>
</dbReference>
<evidence type="ECO:0000313" key="29">
    <source>
        <dbReference type="EnsemblMetazoa" id="GAUT039690-PA"/>
    </source>
</evidence>
<keyword evidence="13" id="KW-0460">Magnesium</keyword>
<sequence>MNKELLDDIPSLEDKAVSEIESASSLQDLEKVRLSYLGKKGVIKAYFDNLKEIEDAGRKRNLGEVINVLRNKLDQLITNKENILKAEEVNFKLQNEAVDITLPVRPEKMGKVHPLSKVINEVKLIFAHMGFKAVDGPDIEDEFHVFDALNTPSHHPAREEQDTFYLKNKIDDKRMVLRTHTSSVQIRTMEKTKNFPIKIVAAVINKAHTFIILAAGHGRRMNSDLPKVLHKIGSFSMLQHVIYNAKQLNPENIAVVVDQPLIERLKYFEDIQLITQELTLGTGDAVKTAMRNLKELPDSSIIIVQYGDTPLIKSSTITKMVSCLEGKALVCLGFRTSNKEYGRLIIENGSLREIVEAKSDKNNHEEFLANAGIMVACAKNLRELVEKIECNSSTREYYLTDIVSIAVKSNLNVGYVITGGEEVTGINNRNDLIKAEFYFQENKRKFFTNSGVTLVAPETVFFSLDTQIARDSVIYPYVFFGTGVKIESGAKILPFSHLENCLIKSNAEVGPFTRIRGNTTIGNKAKIGNFVEVKTSEVGQNTRIKHLSYIGNAKVGQRSNIGAGTIVCNYDGKKKHKTNIGSNCFIGANSSLIAPLNVHDDSVIAAGSVIVKDVPEKSLAIAREKQYHVLELIGLEIGSILLRHTVLAILVIVSVITTQTALQGGILANLRYHYEFTNTDITPYVNVGIGAAIDFIGQSKFGFSYKISSGLDFPLSSRTSAFAGYSLLKAFEDYNHGFELGINYNL</sequence>
<evidence type="ECO:0000256" key="23">
    <source>
        <dbReference type="SAM" id="Coils"/>
    </source>
</evidence>
<evidence type="ECO:0000256" key="12">
    <source>
        <dbReference type="ARBA" id="ARBA00022840"/>
    </source>
</evidence>
<keyword evidence="17" id="KW-0030">Aminoacyl-tRNA synthetase</keyword>
<dbReference type="InterPro" id="IPR056729">
    <property type="entry name" value="GMPPB_C"/>
</dbReference>
<dbReference type="GO" id="GO:0019134">
    <property type="term" value="F:glucosamine-1-phosphate N-acetyltransferase activity"/>
    <property type="evidence" value="ECO:0007669"/>
    <property type="project" value="UniProtKB-EC"/>
</dbReference>
<keyword evidence="14" id="KW-0648">Protein biosynthesis</keyword>
<dbReference type="GO" id="GO:0071555">
    <property type="term" value="P:cell wall organization"/>
    <property type="evidence" value="ECO:0007669"/>
    <property type="project" value="UniProtKB-KW"/>
</dbReference>
<keyword evidence="23" id="KW-0175">Coiled coil</keyword>
<evidence type="ECO:0000256" key="1">
    <source>
        <dbReference type="ARBA" id="ARBA00001946"/>
    </source>
</evidence>
<evidence type="ECO:0000256" key="4">
    <source>
        <dbReference type="ARBA" id="ARBA00007947"/>
    </source>
</evidence>
<keyword evidence="8" id="KW-0548">Nucleotidyltransferase</keyword>
<dbReference type="Pfam" id="PF12804">
    <property type="entry name" value="NTP_transf_3"/>
    <property type="match status" value="1"/>
</dbReference>
<evidence type="ECO:0000256" key="11">
    <source>
        <dbReference type="ARBA" id="ARBA00022741"/>
    </source>
</evidence>
<dbReference type="PANTHER" id="PTHR43584">
    <property type="entry name" value="NUCLEOTIDYL TRANSFERASE"/>
    <property type="match status" value="1"/>
</dbReference>
<dbReference type="NCBIfam" id="TIGR01173">
    <property type="entry name" value="glmU"/>
    <property type="match status" value="1"/>
</dbReference>
<organism evidence="29 30">
    <name type="scientific">Glossina austeni</name>
    <name type="common">Savannah tsetse fly</name>
    <dbReference type="NCBI Taxonomy" id="7395"/>
    <lineage>
        <taxon>Eukaryota</taxon>
        <taxon>Metazoa</taxon>
        <taxon>Ecdysozoa</taxon>
        <taxon>Arthropoda</taxon>
        <taxon>Hexapoda</taxon>
        <taxon>Insecta</taxon>
        <taxon>Pterygota</taxon>
        <taxon>Neoptera</taxon>
        <taxon>Endopterygota</taxon>
        <taxon>Diptera</taxon>
        <taxon>Brachycera</taxon>
        <taxon>Muscomorpha</taxon>
        <taxon>Hippoboscoidea</taxon>
        <taxon>Glossinidae</taxon>
        <taxon>Glossina</taxon>
    </lineage>
</organism>
<dbReference type="GO" id="GO:0005524">
    <property type="term" value="F:ATP binding"/>
    <property type="evidence" value="ECO:0007669"/>
    <property type="project" value="UniProtKB-KW"/>
</dbReference>
<evidence type="ECO:0000259" key="27">
    <source>
        <dbReference type="Pfam" id="PF12804"/>
    </source>
</evidence>
<dbReference type="InterPro" id="IPR005882">
    <property type="entry name" value="Bifunctional_GlmU"/>
</dbReference>
<feature type="domain" description="Phenylalanyl-tRNA synthetase" evidence="24">
    <location>
        <begin position="98"/>
        <end position="201"/>
    </location>
</feature>
<evidence type="ECO:0000256" key="15">
    <source>
        <dbReference type="ARBA" id="ARBA00022960"/>
    </source>
</evidence>
<dbReference type="GO" id="GO:0006048">
    <property type="term" value="P:UDP-N-acetylglucosamine biosynthetic process"/>
    <property type="evidence" value="ECO:0007669"/>
    <property type="project" value="InterPro"/>
</dbReference>
<dbReference type="GO" id="GO:0000287">
    <property type="term" value="F:magnesium ion binding"/>
    <property type="evidence" value="ECO:0007669"/>
    <property type="project" value="InterPro"/>
</dbReference>
<keyword evidence="15" id="KW-0133">Cell shape</keyword>
<dbReference type="InterPro" id="IPR011250">
    <property type="entry name" value="OMP/PagP_B-barrel"/>
</dbReference>
<keyword evidence="12" id="KW-0067">ATP-binding</keyword>
<evidence type="ECO:0000256" key="18">
    <source>
        <dbReference type="ARBA" id="ARBA00023268"/>
    </source>
</evidence>
<evidence type="ECO:0000256" key="10">
    <source>
        <dbReference type="ARBA" id="ARBA00022737"/>
    </source>
</evidence>
<keyword evidence="6" id="KW-0436">Ligase</keyword>
<feature type="domain" description="MobA-like NTP transferase" evidence="27">
    <location>
        <begin position="211"/>
        <end position="361"/>
    </location>
</feature>
<dbReference type="Gene3D" id="2.40.160.20">
    <property type="match status" value="1"/>
</dbReference>
<dbReference type="Pfam" id="PF02912">
    <property type="entry name" value="Phe_tRNA-synt_N"/>
    <property type="match status" value="1"/>
</dbReference>
<protein>
    <recommendedName>
        <fullName evidence="31">Phenylalanine--tRNA ligase</fullName>
    </recommendedName>
</protein>
<feature type="coiled-coil region" evidence="23">
    <location>
        <begin position="59"/>
        <end position="86"/>
    </location>
</feature>
<dbReference type="CDD" id="cd02540">
    <property type="entry name" value="GT2_GlmU_N_bac"/>
    <property type="match status" value="1"/>
</dbReference>
<comment type="subcellular location">
    <subcellularLocation>
        <location evidence="2">Cytoplasm</location>
    </subcellularLocation>
</comment>
<dbReference type="PANTHER" id="PTHR43584:SF3">
    <property type="entry name" value="BIFUNCTIONAL PROTEIN GLMU"/>
    <property type="match status" value="1"/>
</dbReference>
<dbReference type="Pfam" id="PF14602">
    <property type="entry name" value="Hexapep_2"/>
    <property type="match status" value="1"/>
</dbReference>
<dbReference type="Pfam" id="PF01617">
    <property type="entry name" value="Surface_Ag_2"/>
    <property type="match status" value="1"/>
</dbReference>
<dbReference type="EnsemblMetazoa" id="GAUT039690-RA">
    <property type="protein sequence ID" value="GAUT039690-PA"/>
    <property type="gene ID" value="GAUT039690"/>
</dbReference>
<comment type="catalytic activity">
    <reaction evidence="22">
        <text>N-acetyl-alpha-D-glucosamine 1-phosphate + UTP + H(+) = UDP-N-acetyl-alpha-D-glucosamine + diphosphate</text>
        <dbReference type="Rhea" id="RHEA:13509"/>
        <dbReference type="ChEBI" id="CHEBI:15378"/>
        <dbReference type="ChEBI" id="CHEBI:33019"/>
        <dbReference type="ChEBI" id="CHEBI:46398"/>
        <dbReference type="ChEBI" id="CHEBI:57705"/>
        <dbReference type="ChEBI" id="CHEBI:57776"/>
        <dbReference type="EC" id="2.7.7.23"/>
    </reaction>
</comment>
<evidence type="ECO:0000256" key="2">
    <source>
        <dbReference type="ARBA" id="ARBA00004496"/>
    </source>
</evidence>
<evidence type="ECO:0000313" key="30">
    <source>
        <dbReference type="Proteomes" id="UP000078200"/>
    </source>
</evidence>
<dbReference type="Pfam" id="PF01409">
    <property type="entry name" value="tRNA-synt_2d"/>
    <property type="match status" value="1"/>
</dbReference>
<dbReference type="AlphaFoldDB" id="A0A1A9VK94"/>
<evidence type="ECO:0000256" key="9">
    <source>
        <dbReference type="ARBA" id="ARBA00022723"/>
    </source>
</evidence>
<dbReference type="Pfam" id="PF25087">
    <property type="entry name" value="GMPPB_C"/>
    <property type="match status" value="1"/>
</dbReference>
<keyword evidence="7" id="KW-0808">Transferase</keyword>
<evidence type="ECO:0000256" key="13">
    <source>
        <dbReference type="ARBA" id="ARBA00022842"/>
    </source>
</evidence>
<dbReference type="Gene3D" id="2.160.10.10">
    <property type="entry name" value="Hexapeptide repeat proteins"/>
    <property type="match status" value="1"/>
</dbReference>
<dbReference type="GO" id="GO:0004826">
    <property type="term" value="F:phenylalanine-tRNA ligase activity"/>
    <property type="evidence" value="ECO:0007669"/>
    <property type="project" value="InterPro"/>
</dbReference>
<keyword evidence="30" id="KW-1185">Reference proteome</keyword>
<dbReference type="InterPro" id="IPR011004">
    <property type="entry name" value="Trimer_LpxA-like_sf"/>
</dbReference>
<evidence type="ECO:0000256" key="7">
    <source>
        <dbReference type="ARBA" id="ARBA00022679"/>
    </source>
</evidence>
<keyword evidence="18" id="KW-0511">Multifunctional enzyme</keyword>
<dbReference type="InterPro" id="IPR038009">
    <property type="entry name" value="GlmU_C_LbH"/>
</dbReference>
<evidence type="ECO:0000256" key="5">
    <source>
        <dbReference type="ARBA" id="ARBA00022490"/>
    </source>
</evidence>
<feature type="domain" description="Mannose-1-phosphate guanyltransferase C-terminal" evidence="28">
    <location>
        <begin position="499"/>
        <end position="568"/>
    </location>
</feature>
<dbReference type="SUPFAM" id="SSF56925">
    <property type="entry name" value="OMPA-like"/>
    <property type="match status" value="1"/>
</dbReference>
<comment type="catalytic activity">
    <reaction evidence="21">
        <text>alpha-D-glucosamine 1-phosphate + acetyl-CoA = N-acetyl-alpha-D-glucosamine 1-phosphate + CoA + H(+)</text>
        <dbReference type="Rhea" id="RHEA:13725"/>
        <dbReference type="ChEBI" id="CHEBI:15378"/>
        <dbReference type="ChEBI" id="CHEBI:57287"/>
        <dbReference type="ChEBI" id="CHEBI:57288"/>
        <dbReference type="ChEBI" id="CHEBI:57776"/>
        <dbReference type="ChEBI" id="CHEBI:58516"/>
        <dbReference type="EC" id="2.3.1.157"/>
    </reaction>
</comment>
<evidence type="ECO:0000256" key="6">
    <source>
        <dbReference type="ARBA" id="ARBA00022598"/>
    </source>
</evidence>
<dbReference type="SUPFAM" id="SSF51161">
    <property type="entry name" value="Trimeric LpxA-like enzymes"/>
    <property type="match status" value="1"/>
</dbReference>
<evidence type="ECO:0000256" key="14">
    <source>
        <dbReference type="ARBA" id="ARBA00022917"/>
    </source>
</evidence>
<feature type="domain" description="Phenylalanine-tRNA ligase class II N-terminal" evidence="26">
    <location>
        <begin position="24"/>
        <end position="92"/>
    </location>
</feature>
<evidence type="ECO:0000256" key="17">
    <source>
        <dbReference type="ARBA" id="ARBA00023146"/>
    </source>
</evidence>
<accession>A0A1A9VK94</accession>
<dbReference type="InterPro" id="IPR001451">
    <property type="entry name" value="Hexapep"/>
</dbReference>
<comment type="similarity">
    <text evidence="4">In the N-terminal section; belongs to the N-acetylglucosamine-1-phosphate uridyltransferase family.</text>
</comment>
<evidence type="ECO:0000256" key="20">
    <source>
        <dbReference type="ARBA" id="ARBA00023316"/>
    </source>
</evidence>
<keyword evidence="11" id="KW-0547">Nucleotide-binding</keyword>
<evidence type="ECO:0000259" key="28">
    <source>
        <dbReference type="Pfam" id="PF25087"/>
    </source>
</evidence>
<feature type="domain" description="Msp4/OMP-like" evidence="25">
    <location>
        <begin position="657"/>
        <end position="730"/>
    </location>
</feature>
<evidence type="ECO:0000259" key="25">
    <source>
        <dbReference type="Pfam" id="PF01617"/>
    </source>
</evidence>
<dbReference type="HAMAP" id="MF_01631">
    <property type="entry name" value="GlmU"/>
    <property type="match status" value="1"/>
</dbReference>
<dbReference type="GO" id="GO:0000049">
    <property type="term" value="F:tRNA binding"/>
    <property type="evidence" value="ECO:0007669"/>
    <property type="project" value="InterPro"/>
</dbReference>
<dbReference type="GO" id="GO:0003977">
    <property type="term" value="F:UDP-N-acetylglucosamine diphosphorylase activity"/>
    <property type="evidence" value="ECO:0007669"/>
    <property type="project" value="UniProtKB-EC"/>
</dbReference>
<evidence type="ECO:0008006" key="31">
    <source>
        <dbReference type="Google" id="ProtNLM"/>
    </source>
</evidence>
<evidence type="ECO:0000256" key="22">
    <source>
        <dbReference type="ARBA" id="ARBA00048493"/>
    </source>
</evidence>
<dbReference type="InterPro" id="IPR002319">
    <property type="entry name" value="Phenylalanyl-tRNA_Synthase"/>
</dbReference>
<dbReference type="InterPro" id="IPR002566">
    <property type="entry name" value="Msp4_OMP-like"/>
</dbReference>